<dbReference type="Proteomes" id="UP000244677">
    <property type="component" value="Chromosome"/>
</dbReference>
<evidence type="ECO:0000313" key="4">
    <source>
        <dbReference type="Proteomes" id="UP000244677"/>
    </source>
</evidence>
<name>A0A2S1LQ99_9FLAO</name>
<dbReference type="AlphaFoldDB" id="A0A2S1LQ99"/>
<dbReference type="Gene3D" id="3.40.50.2300">
    <property type="match status" value="1"/>
</dbReference>
<dbReference type="EMBL" id="CP020919">
    <property type="protein sequence ID" value="AWG25878.1"/>
    <property type="molecule type" value="Genomic_DNA"/>
</dbReference>
<dbReference type="PANTHER" id="PTHR44520">
    <property type="entry name" value="RESPONSE REGULATOR RCP1-RELATED"/>
    <property type="match status" value="1"/>
</dbReference>
<dbReference type="RefSeq" id="WP_108737428.1">
    <property type="nucleotide sequence ID" value="NZ_CP020919.1"/>
</dbReference>
<proteinExistence type="predicted"/>
<organism evidence="3 4">
    <name type="scientific">Flavobacterium kingsejongi</name>
    <dbReference type="NCBI Taxonomy" id="1678728"/>
    <lineage>
        <taxon>Bacteria</taxon>
        <taxon>Pseudomonadati</taxon>
        <taxon>Bacteroidota</taxon>
        <taxon>Flavobacteriia</taxon>
        <taxon>Flavobacteriales</taxon>
        <taxon>Flavobacteriaceae</taxon>
        <taxon>Flavobacterium</taxon>
    </lineage>
</organism>
<dbReference type="InterPro" id="IPR001789">
    <property type="entry name" value="Sig_transdc_resp-reg_receiver"/>
</dbReference>
<accession>A0A2S1LQ99</accession>
<keyword evidence="1" id="KW-0597">Phosphoprotein</keyword>
<protein>
    <recommendedName>
        <fullName evidence="2">Response regulatory domain-containing protein</fullName>
    </recommendedName>
</protein>
<feature type="domain" description="Response regulatory" evidence="2">
    <location>
        <begin position="7"/>
        <end position="127"/>
    </location>
</feature>
<dbReference type="SUPFAM" id="SSF52172">
    <property type="entry name" value="CheY-like"/>
    <property type="match status" value="1"/>
</dbReference>
<dbReference type="KEGG" id="fki:FK004_11930"/>
<feature type="modified residue" description="4-aspartylphosphate" evidence="1">
    <location>
        <position position="60"/>
    </location>
</feature>
<dbReference type="SMART" id="SM00448">
    <property type="entry name" value="REC"/>
    <property type="match status" value="1"/>
</dbReference>
<keyword evidence="4" id="KW-1185">Reference proteome</keyword>
<evidence type="ECO:0000313" key="3">
    <source>
        <dbReference type="EMBL" id="AWG25878.1"/>
    </source>
</evidence>
<dbReference type="Pfam" id="PF00072">
    <property type="entry name" value="Response_reg"/>
    <property type="match status" value="1"/>
</dbReference>
<dbReference type="PROSITE" id="PS50110">
    <property type="entry name" value="RESPONSE_REGULATORY"/>
    <property type="match status" value="1"/>
</dbReference>
<dbReference type="GO" id="GO:0000160">
    <property type="term" value="P:phosphorelay signal transduction system"/>
    <property type="evidence" value="ECO:0007669"/>
    <property type="project" value="InterPro"/>
</dbReference>
<dbReference type="InterPro" id="IPR052893">
    <property type="entry name" value="TCS_response_regulator"/>
</dbReference>
<evidence type="ECO:0000256" key="1">
    <source>
        <dbReference type="PROSITE-ProRule" id="PRU00169"/>
    </source>
</evidence>
<dbReference type="OrthoDB" id="7631574at2"/>
<gene>
    <name evidence="3" type="ORF">FK004_11930</name>
</gene>
<dbReference type="InterPro" id="IPR011006">
    <property type="entry name" value="CheY-like_superfamily"/>
</dbReference>
<reference evidence="3 4" key="1">
    <citation type="submission" date="2017-04" db="EMBL/GenBank/DDBJ databases">
        <title>Complete genome sequence of Flavobacterium kingsejong AJ004.</title>
        <authorList>
            <person name="Lee P.C."/>
        </authorList>
    </citation>
    <scope>NUCLEOTIDE SEQUENCE [LARGE SCALE GENOMIC DNA]</scope>
    <source>
        <strain evidence="3 4">AJ004</strain>
    </source>
</reference>
<dbReference type="PANTHER" id="PTHR44520:SF2">
    <property type="entry name" value="RESPONSE REGULATOR RCP1"/>
    <property type="match status" value="1"/>
</dbReference>
<evidence type="ECO:0000259" key="2">
    <source>
        <dbReference type="PROSITE" id="PS50110"/>
    </source>
</evidence>
<sequence>MNDKFLNLYLAEDDLDDSLFFEEILNEQPTPIQLTIAQNGEELMQLLGKAPVLPDIVFLDLNMPLKNGFECVNEILANEKLKDIKVIVFSTFFSPAVLDNLYDSGADYCIQKPSSFSEFSRIISYAIQLARASETQPGRDKFVLDRYAV</sequence>